<gene>
    <name evidence="12" type="ORF">H671_xg20330</name>
</gene>
<evidence type="ECO:0000256" key="9">
    <source>
        <dbReference type="ARBA" id="ARBA00045879"/>
    </source>
</evidence>
<dbReference type="CDD" id="cd03030">
    <property type="entry name" value="GRX_SH3BGR"/>
    <property type="match status" value="1"/>
</dbReference>
<dbReference type="FunFam" id="3.40.30.10:FF:000065">
    <property type="entry name" value="SH3 domain-binding glutamic acid-rich-like protein"/>
    <property type="match status" value="1"/>
</dbReference>
<name>A0A061I0I3_CRIGR</name>
<evidence type="ECO:0000256" key="4">
    <source>
        <dbReference type="ARBA" id="ARBA00022475"/>
    </source>
</evidence>
<evidence type="ECO:0000313" key="12">
    <source>
        <dbReference type="EMBL" id="ERE65334.1"/>
    </source>
</evidence>
<dbReference type="AlphaFoldDB" id="A0A061I0I3"/>
<dbReference type="InterPro" id="IPR051033">
    <property type="entry name" value="SH3BGR"/>
</dbReference>
<evidence type="ECO:0000256" key="3">
    <source>
        <dbReference type="ARBA" id="ARBA00007764"/>
    </source>
</evidence>
<comment type="similarity">
    <text evidence="3">Belongs to the SH3BGR family.</text>
</comment>
<organism evidence="12 13">
    <name type="scientific">Cricetulus griseus</name>
    <name type="common">Chinese hamster</name>
    <name type="synonym">Cricetulus barabensis griseus</name>
    <dbReference type="NCBI Taxonomy" id="10029"/>
    <lineage>
        <taxon>Eukaryota</taxon>
        <taxon>Metazoa</taxon>
        <taxon>Chordata</taxon>
        <taxon>Craniata</taxon>
        <taxon>Vertebrata</taxon>
        <taxon>Euteleostomi</taxon>
        <taxon>Mammalia</taxon>
        <taxon>Eutheria</taxon>
        <taxon>Euarchontoglires</taxon>
        <taxon>Glires</taxon>
        <taxon>Rodentia</taxon>
        <taxon>Myomorpha</taxon>
        <taxon>Muroidea</taxon>
        <taxon>Cricetidae</taxon>
        <taxon>Cricetinae</taxon>
        <taxon>Cricetulus</taxon>
    </lineage>
</organism>
<keyword evidence="7" id="KW-0472">Membrane</keyword>
<dbReference type="GO" id="GO:0005829">
    <property type="term" value="C:cytosol"/>
    <property type="evidence" value="ECO:0007669"/>
    <property type="project" value="UniProtKB-SubCell"/>
</dbReference>
<dbReference type="SUPFAM" id="SSF52833">
    <property type="entry name" value="Thioredoxin-like"/>
    <property type="match status" value="1"/>
</dbReference>
<keyword evidence="6" id="KW-0729">SH3-binding</keyword>
<proteinExistence type="inferred from homology"/>
<evidence type="ECO:0000256" key="8">
    <source>
        <dbReference type="ARBA" id="ARBA00042661"/>
    </source>
</evidence>
<evidence type="ECO:0000256" key="5">
    <source>
        <dbReference type="ARBA" id="ARBA00022490"/>
    </source>
</evidence>
<dbReference type="PANTHER" id="PTHR12232">
    <property type="entry name" value="SH3 DOMAIN-BINDING GLUTAMIC ACID-RICH-LIKE PROTEIN"/>
    <property type="match status" value="1"/>
</dbReference>
<dbReference type="InterPro" id="IPR036249">
    <property type="entry name" value="Thioredoxin-like_sf"/>
</dbReference>
<dbReference type="GO" id="GO:0005634">
    <property type="term" value="C:nucleus"/>
    <property type="evidence" value="ECO:0007669"/>
    <property type="project" value="UniProtKB-ARBA"/>
</dbReference>
<dbReference type="Gene3D" id="3.40.30.10">
    <property type="entry name" value="Glutaredoxin"/>
    <property type="match status" value="1"/>
</dbReference>
<evidence type="ECO:0000313" key="13">
    <source>
        <dbReference type="Proteomes" id="UP000030759"/>
    </source>
</evidence>
<keyword evidence="5" id="KW-0963">Cytoplasm</keyword>
<comment type="subcellular location">
    <subcellularLocation>
        <location evidence="1">Cell membrane</location>
    </subcellularLocation>
    <subcellularLocation>
        <location evidence="2">Cytoplasm</location>
        <location evidence="2">Cytosol</location>
    </subcellularLocation>
</comment>
<dbReference type="InterPro" id="IPR006993">
    <property type="entry name" value="Glut_rich_SH3-bd"/>
</dbReference>
<comment type="function">
    <text evidence="9">Appears to function as an adapter protein that bridges proteins together or proteins with mRNAs. May function as a ubiquitin ligase-substrate adapter. Additionally, associates with translating cytoplasmic ribosomes and may promote the expression of specific mRNAs.</text>
</comment>
<sequence>MPALLQLFLSPFQHSSDRPQALVSRMVIRVYIASSSGSTAIKKKQQDVLGFLEANKIGFEEKDIAANEENRKWMRENVPEDSRPATGYPLPPQIFNESQYRGDYDAFFEARENNAVYAFLGLTAPPGSKGSPNKEGKQKRNCLLSEMPQSYGL</sequence>
<dbReference type="Proteomes" id="UP000030759">
    <property type="component" value="Unassembled WGS sequence"/>
</dbReference>
<protein>
    <recommendedName>
        <fullName evidence="8">SH3 domain-binding glutamic acid-rich-like protein 1</fullName>
    </recommendedName>
</protein>
<reference evidence="13" key="1">
    <citation type="journal article" date="2013" name="Nat. Biotechnol.">
        <title>Chinese hamster genome sequenced from sorted chromosomes.</title>
        <authorList>
            <person name="Brinkrolf K."/>
            <person name="Rupp O."/>
            <person name="Laux H."/>
            <person name="Kollin F."/>
            <person name="Ernst W."/>
            <person name="Linke B."/>
            <person name="Kofler R."/>
            <person name="Romand S."/>
            <person name="Hesse F."/>
            <person name="Budach W.E."/>
            <person name="Galosy S."/>
            <person name="Muller D."/>
            <person name="Noll T."/>
            <person name="Wienberg J."/>
            <person name="Jostock T."/>
            <person name="Leonard M."/>
            <person name="Grillari J."/>
            <person name="Tauch A."/>
            <person name="Goesmann A."/>
            <person name="Helk B."/>
            <person name="Mott J.E."/>
            <person name="Puhler A."/>
            <person name="Borth N."/>
        </authorList>
    </citation>
    <scope>NUCLEOTIDE SEQUENCE [LARGE SCALE GENOMIC DNA]</scope>
    <source>
        <strain evidence="13">17A/GY</strain>
    </source>
</reference>
<keyword evidence="4" id="KW-1003">Cell membrane</keyword>
<evidence type="ECO:0000256" key="6">
    <source>
        <dbReference type="ARBA" id="ARBA00023036"/>
    </source>
</evidence>
<dbReference type="GO" id="GO:0017124">
    <property type="term" value="F:SH3 domain binding"/>
    <property type="evidence" value="ECO:0007669"/>
    <property type="project" value="UniProtKB-KW"/>
</dbReference>
<dbReference type="PANTHER" id="PTHR12232:SF5">
    <property type="entry name" value="ADAPTER SH3BGRL"/>
    <property type="match status" value="1"/>
</dbReference>
<dbReference type="EMBL" id="KE684824">
    <property type="protein sequence ID" value="ERE65334.1"/>
    <property type="molecule type" value="Genomic_DNA"/>
</dbReference>
<evidence type="ECO:0000256" key="11">
    <source>
        <dbReference type="SAM" id="MobiDB-lite"/>
    </source>
</evidence>
<evidence type="ECO:0000256" key="2">
    <source>
        <dbReference type="ARBA" id="ARBA00004514"/>
    </source>
</evidence>
<dbReference type="GO" id="GO:0005886">
    <property type="term" value="C:plasma membrane"/>
    <property type="evidence" value="ECO:0007669"/>
    <property type="project" value="UniProtKB-SubCell"/>
</dbReference>
<evidence type="ECO:0000256" key="1">
    <source>
        <dbReference type="ARBA" id="ARBA00004236"/>
    </source>
</evidence>
<dbReference type="Pfam" id="PF04908">
    <property type="entry name" value="SH3BGR"/>
    <property type="match status" value="1"/>
</dbReference>
<evidence type="ECO:0000256" key="10">
    <source>
        <dbReference type="ARBA" id="ARBA00047101"/>
    </source>
</evidence>
<accession>A0A061I0I3</accession>
<comment type="subunit">
    <text evidence="10">Monomer. Interacts with PFN1/Profilin-1. Interacts with ERBB2. Interacts with ATG12. Interacts with BECN1. Interacts with translating ribosomes.</text>
</comment>
<feature type="region of interest" description="Disordered" evidence="11">
    <location>
        <begin position="125"/>
        <end position="153"/>
    </location>
</feature>
<evidence type="ECO:0000256" key="7">
    <source>
        <dbReference type="ARBA" id="ARBA00023136"/>
    </source>
</evidence>